<evidence type="ECO:0000259" key="4">
    <source>
        <dbReference type="Pfam" id="PF13458"/>
    </source>
</evidence>
<dbReference type="Pfam" id="PF13458">
    <property type="entry name" value="Peripla_BP_6"/>
    <property type="match status" value="1"/>
</dbReference>
<feature type="domain" description="Leucine-binding protein" evidence="4">
    <location>
        <begin position="33"/>
        <end position="366"/>
    </location>
</feature>
<dbReference type="PANTHER" id="PTHR47628:SF1">
    <property type="entry name" value="ALIPHATIC AMIDASE EXPRESSION-REGULATING PROTEIN"/>
    <property type="match status" value="1"/>
</dbReference>
<dbReference type="AlphaFoldDB" id="A0A6N9YPG9"/>
<dbReference type="SUPFAM" id="SSF53822">
    <property type="entry name" value="Periplasmic binding protein-like I"/>
    <property type="match status" value="1"/>
</dbReference>
<evidence type="ECO:0000256" key="2">
    <source>
        <dbReference type="ARBA" id="ARBA00022729"/>
    </source>
</evidence>
<sequence length="376" mass="40206">MTTAKPENRRDPPPRPSRRRTPGHRCSSRPPALRVGLAIPLQGPAGLFGPSCEAVAELAVATMNTAGSVSPEVQVEVIDAGAPGHVVARQVDRLVSAGRIHALTGWHISAVREHVAPVTVGRIPYVYTSLYEGGESRPGVFCSGEVPDGQVAPALTWLRDQLGLRRWCVVGDDYVWPRASARHTRDFAHQLGLDITAEIFVRLGTRAFEPVIRAVRESAAQGVLLYLVGQDAVEFNRAFAAAGLDDTMVRFSPLMEENMLLASGPQATANLYVAAAYFRNLATAGALDLVADYVSLHGPGAPALNNAAESCYEGIMTLATLMRRTGCADVRCLTAHAEGAGFDGPRGPVQLVGNHLRQRVHLARADGLDFEVLGTL</sequence>
<feature type="compositionally biased region" description="Basic residues" evidence="3">
    <location>
        <begin position="16"/>
        <end position="27"/>
    </location>
</feature>
<dbReference type="RefSeq" id="WP_163819504.1">
    <property type="nucleotide sequence ID" value="NZ_JAAGOB010000008.1"/>
</dbReference>
<dbReference type="Gene3D" id="3.40.50.2300">
    <property type="match status" value="2"/>
</dbReference>
<keyword evidence="2" id="KW-0732">Signal</keyword>
<dbReference type="CDD" id="cd06358">
    <property type="entry name" value="PBP1_NHase"/>
    <property type="match status" value="1"/>
</dbReference>
<dbReference type="InterPro" id="IPR028081">
    <property type="entry name" value="Leu-bd"/>
</dbReference>
<dbReference type="Proteomes" id="UP000469185">
    <property type="component" value="Unassembled WGS sequence"/>
</dbReference>
<dbReference type="InterPro" id="IPR028082">
    <property type="entry name" value="Peripla_BP_I"/>
</dbReference>
<evidence type="ECO:0000313" key="5">
    <source>
        <dbReference type="EMBL" id="NED96719.1"/>
    </source>
</evidence>
<evidence type="ECO:0000313" key="6">
    <source>
        <dbReference type="Proteomes" id="UP000469185"/>
    </source>
</evidence>
<organism evidence="5 6">
    <name type="scientific">Phytoactinopolyspora alkaliphila</name>
    <dbReference type="NCBI Taxonomy" id="1783498"/>
    <lineage>
        <taxon>Bacteria</taxon>
        <taxon>Bacillati</taxon>
        <taxon>Actinomycetota</taxon>
        <taxon>Actinomycetes</taxon>
        <taxon>Jiangellales</taxon>
        <taxon>Jiangellaceae</taxon>
        <taxon>Phytoactinopolyspora</taxon>
    </lineage>
</organism>
<name>A0A6N9YPG9_9ACTN</name>
<keyword evidence="6" id="KW-1185">Reference proteome</keyword>
<dbReference type="EMBL" id="JAAGOB010000008">
    <property type="protein sequence ID" value="NED96719.1"/>
    <property type="molecule type" value="Genomic_DNA"/>
</dbReference>
<comment type="similarity">
    <text evidence="1">Belongs to the leucine-binding protein family.</text>
</comment>
<accession>A0A6N9YPG9</accession>
<feature type="compositionally biased region" description="Basic and acidic residues" evidence="3">
    <location>
        <begin position="1"/>
        <end position="13"/>
    </location>
</feature>
<gene>
    <name evidence="5" type="ORF">G1H11_15520</name>
</gene>
<protein>
    <submittedName>
        <fullName evidence="5">Substrate-binding domain-containing protein</fullName>
    </submittedName>
</protein>
<reference evidence="5 6" key="1">
    <citation type="submission" date="2020-02" db="EMBL/GenBank/DDBJ databases">
        <authorList>
            <person name="Li X.-J."/>
            <person name="Feng X.-M."/>
        </authorList>
    </citation>
    <scope>NUCLEOTIDE SEQUENCE [LARGE SCALE GENOMIC DNA]</scope>
    <source>
        <strain evidence="5 6">CGMCC 4.7225</strain>
    </source>
</reference>
<comment type="caution">
    <text evidence="5">The sequence shown here is derived from an EMBL/GenBank/DDBJ whole genome shotgun (WGS) entry which is preliminary data.</text>
</comment>
<dbReference type="PANTHER" id="PTHR47628">
    <property type="match status" value="1"/>
</dbReference>
<evidence type="ECO:0000256" key="1">
    <source>
        <dbReference type="ARBA" id="ARBA00010062"/>
    </source>
</evidence>
<feature type="region of interest" description="Disordered" evidence="3">
    <location>
        <begin position="1"/>
        <end position="31"/>
    </location>
</feature>
<proteinExistence type="inferred from homology"/>
<evidence type="ECO:0000256" key="3">
    <source>
        <dbReference type="SAM" id="MobiDB-lite"/>
    </source>
</evidence>